<dbReference type="AlphaFoldDB" id="A0A4Y7KBI3"/>
<feature type="domain" description="Tetratricopeptide repeat protein 5 OB fold" evidence="1">
    <location>
        <begin position="59"/>
        <end position="118"/>
    </location>
</feature>
<name>A0A4Y7KBI3_PAPSO</name>
<dbReference type="STRING" id="3469.A0A4Y7KBI3"/>
<gene>
    <name evidence="2" type="ORF">C5167_033367</name>
</gene>
<feature type="non-terminal residue" evidence="2">
    <location>
        <position position="1"/>
    </location>
</feature>
<proteinExistence type="predicted"/>
<dbReference type="InterPro" id="IPR038645">
    <property type="entry name" value="TTC5_OB_sf"/>
</dbReference>
<protein>
    <recommendedName>
        <fullName evidence="1">Tetratricopeptide repeat protein 5 OB fold domain-containing protein</fullName>
    </recommendedName>
</protein>
<sequence>LLCRYYLACDSEQTCFILSVYGLRADVGIENLRGLNPTGDLRQNSVHTLVFYVESYFLYSLRDQIKEGDLLTLVEPYFREIDFYWKARRYQFKSIRVDFSEQILVNGKALASHQTVRTSIYAQHKA</sequence>
<evidence type="ECO:0000313" key="3">
    <source>
        <dbReference type="Proteomes" id="UP000316621"/>
    </source>
</evidence>
<dbReference type="InterPro" id="IPR032076">
    <property type="entry name" value="TTC5_OB"/>
</dbReference>
<dbReference type="Gramene" id="RZC70237">
    <property type="protein sequence ID" value="RZC70237"/>
    <property type="gene ID" value="C5167_033367"/>
</dbReference>
<keyword evidence="3" id="KW-1185">Reference proteome</keyword>
<dbReference type="Pfam" id="PF16669">
    <property type="entry name" value="TTC5_OB"/>
    <property type="match status" value="1"/>
</dbReference>
<dbReference type="EMBL" id="CM010721">
    <property type="protein sequence ID" value="RZC70237.1"/>
    <property type="molecule type" value="Genomic_DNA"/>
</dbReference>
<dbReference type="Gene3D" id="2.40.50.550">
    <property type="match status" value="1"/>
</dbReference>
<evidence type="ECO:0000259" key="1">
    <source>
        <dbReference type="Pfam" id="PF16669"/>
    </source>
</evidence>
<reference evidence="2 3" key="1">
    <citation type="journal article" date="2018" name="Science">
        <title>The opium poppy genome and morphinan production.</title>
        <authorList>
            <person name="Guo L."/>
            <person name="Winzer T."/>
            <person name="Yang X."/>
            <person name="Li Y."/>
            <person name="Ning Z."/>
            <person name="He Z."/>
            <person name="Teodor R."/>
            <person name="Lu Y."/>
            <person name="Bowser T.A."/>
            <person name="Graham I.A."/>
            <person name="Ye K."/>
        </authorList>
    </citation>
    <scope>NUCLEOTIDE SEQUENCE [LARGE SCALE GENOMIC DNA]</scope>
    <source>
        <strain evidence="3">cv. HN1</strain>
        <tissue evidence="2">Leaves</tissue>
    </source>
</reference>
<organism evidence="2 3">
    <name type="scientific">Papaver somniferum</name>
    <name type="common">Opium poppy</name>
    <dbReference type="NCBI Taxonomy" id="3469"/>
    <lineage>
        <taxon>Eukaryota</taxon>
        <taxon>Viridiplantae</taxon>
        <taxon>Streptophyta</taxon>
        <taxon>Embryophyta</taxon>
        <taxon>Tracheophyta</taxon>
        <taxon>Spermatophyta</taxon>
        <taxon>Magnoliopsida</taxon>
        <taxon>Ranunculales</taxon>
        <taxon>Papaveraceae</taxon>
        <taxon>Papaveroideae</taxon>
        <taxon>Papaver</taxon>
    </lineage>
</organism>
<dbReference type="Proteomes" id="UP000316621">
    <property type="component" value="Chromosome 7"/>
</dbReference>
<evidence type="ECO:0000313" key="2">
    <source>
        <dbReference type="EMBL" id="RZC70237.1"/>
    </source>
</evidence>
<accession>A0A4Y7KBI3</accession>